<evidence type="ECO:0000313" key="1">
    <source>
        <dbReference type="EMBL" id="SFQ86477.1"/>
    </source>
</evidence>
<dbReference type="Proteomes" id="UP000182762">
    <property type="component" value="Unassembled WGS sequence"/>
</dbReference>
<accession>A0A1I6C008</accession>
<name>A0A1I6C008_9BACI</name>
<proteinExistence type="predicted"/>
<organism evidence="1 2">
    <name type="scientific">Priestia endophytica DSM 13796</name>
    <dbReference type="NCBI Taxonomy" id="1121089"/>
    <lineage>
        <taxon>Bacteria</taxon>
        <taxon>Bacillati</taxon>
        <taxon>Bacillota</taxon>
        <taxon>Bacilli</taxon>
        <taxon>Bacillales</taxon>
        <taxon>Bacillaceae</taxon>
        <taxon>Priestia</taxon>
    </lineage>
</organism>
<dbReference type="EMBL" id="FOXX01000019">
    <property type="protein sequence ID" value="SFQ86477.1"/>
    <property type="molecule type" value="Genomic_DNA"/>
</dbReference>
<protein>
    <submittedName>
        <fullName evidence="1">Uncharacterized protein</fullName>
    </submittedName>
</protein>
<gene>
    <name evidence="1" type="ORF">SAMN02745910_04649</name>
</gene>
<reference evidence="1 2" key="1">
    <citation type="submission" date="2016-10" db="EMBL/GenBank/DDBJ databases">
        <authorList>
            <person name="Varghese N."/>
            <person name="Submissions S."/>
        </authorList>
    </citation>
    <scope>NUCLEOTIDE SEQUENCE [LARGE SCALE GENOMIC DNA]</scope>
    <source>
        <strain evidence="1 2">DSM 13796</strain>
    </source>
</reference>
<comment type="caution">
    <text evidence="1">The sequence shown here is derived from an EMBL/GenBank/DDBJ whole genome shotgun (WGS) entry which is preliminary data.</text>
</comment>
<dbReference type="GeneID" id="93713175"/>
<evidence type="ECO:0000313" key="2">
    <source>
        <dbReference type="Proteomes" id="UP000182762"/>
    </source>
</evidence>
<keyword evidence="2" id="KW-1185">Reference proteome</keyword>
<dbReference type="RefSeq" id="WP_061802900.1">
    <property type="nucleotide sequence ID" value="NZ_FOXX01000019.1"/>
</dbReference>
<sequence length="195" mass="23074">MSSTTEQSKPKYKSVPLDRDYPLFPKQVMNLEDIENSREFSDVALQFQQRRIDQQLELYKDKGVFKGEMLVMPSKTDSGVQYELIGGYSLYEAAKILGFKEMEVRVKRKIKTEQATDLVTKRLSKQKSALEKFKMLEEKLSTLREHIHKCDFDLYDLLDSVDEELQTEIREAHQESLHTPLVYKQNRKIRIDHYY</sequence>